<evidence type="ECO:0000256" key="7">
    <source>
        <dbReference type="PROSITE-ProRule" id="PRU00169"/>
    </source>
</evidence>
<evidence type="ECO:0000256" key="5">
    <source>
        <dbReference type="ARBA" id="ARBA00022777"/>
    </source>
</evidence>
<keyword evidence="4" id="KW-0808">Transferase</keyword>
<dbReference type="PROSITE" id="PS50109">
    <property type="entry name" value="HIS_KIN"/>
    <property type="match status" value="1"/>
</dbReference>
<dbReference type="PROSITE" id="PS50113">
    <property type="entry name" value="PAC"/>
    <property type="match status" value="4"/>
</dbReference>
<evidence type="ECO:0000259" key="10">
    <source>
        <dbReference type="PROSITE" id="PS50112"/>
    </source>
</evidence>
<dbReference type="Gene3D" id="3.30.450.20">
    <property type="entry name" value="PAS domain"/>
    <property type="match status" value="5"/>
</dbReference>
<dbReference type="InterPro" id="IPR003018">
    <property type="entry name" value="GAF"/>
</dbReference>
<dbReference type="PANTHER" id="PTHR45339">
    <property type="entry name" value="HYBRID SIGNAL TRANSDUCTION HISTIDINE KINASE J"/>
    <property type="match status" value="1"/>
</dbReference>
<geneLocation type="plasmid" evidence="12 13">
    <name>pCadTS8_2</name>
</geneLocation>
<evidence type="ECO:0000259" key="8">
    <source>
        <dbReference type="PROSITE" id="PS50109"/>
    </source>
</evidence>
<dbReference type="CDD" id="cd00082">
    <property type="entry name" value="HisKA"/>
    <property type="match status" value="1"/>
</dbReference>
<dbReference type="NCBIfam" id="TIGR00229">
    <property type="entry name" value="sensory_box"/>
    <property type="match status" value="3"/>
</dbReference>
<feature type="domain" description="PAC" evidence="11">
    <location>
        <begin position="765"/>
        <end position="817"/>
    </location>
</feature>
<dbReference type="Gene3D" id="2.10.70.100">
    <property type="match status" value="1"/>
</dbReference>
<feature type="domain" description="Histidine kinase" evidence="8">
    <location>
        <begin position="835"/>
        <end position="1065"/>
    </location>
</feature>
<evidence type="ECO:0000256" key="6">
    <source>
        <dbReference type="ARBA" id="ARBA00023012"/>
    </source>
</evidence>
<feature type="domain" description="Response regulatory" evidence="9">
    <location>
        <begin position="1207"/>
        <end position="1329"/>
    </location>
</feature>
<dbReference type="EMBL" id="CP109967">
    <property type="protein sequence ID" value="WAJ72059.1"/>
    <property type="molecule type" value="Genomic_DNA"/>
</dbReference>
<dbReference type="InterPro" id="IPR001789">
    <property type="entry name" value="Sig_transdc_resp-reg_receiver"/>
</dbReference>
<dbReference type="InterPro" id="IPR000014">
    <property type="entry name" value="PAS"/>
</dbReference>
<dbReference type="InterPro" id="IPR036890">
    <property type="entry name" value="HATPase_C_sf"/>
</dbReference>
<name>A0ABY7AR98_9ALTE</name>
<dbReference type="SUPFAM" id="SSF55785">
    <property type="entry name" value="PYP-like sensor domain (PAS domain)"/>
    <property type="match status" value="5"/>
</dbReference>
<dbReference type="InterPro" id="IPR003661">
    <property type="entry name" value="HisK_dim/P_dom"/>
</dbReference>
<dbReference type="SMART" id="SM00086">
    <property type="entry name" value="PAC"/>
    <property type="match status" value="5"/>
</dbReference>
<dbReference type="PRINTS" id="PR00344">
    <property type="entry name" value="BCTRLSENSOR"/>
</dbReference>
<evidence type="ECO:0000256" key="1">
    <source>
        <dbReference type="ARBA" id="ARBA00000085"/>
    </source>
</evidence>
<dbReference type="Gene3D" id="3.30.450.40">
    <property type="match status" value="1"/>
</dbReference>
<dbReference type="PANTHER" id="PTHR45339:SF1">
    <property type="entry name" value="HYBRID SIGNAL TRANSDUCTION HISTIDINE KINASE J"/>
    <property type="match status" value="1"/>
</dbReference>
<dbReference type="Pfam" id="PF08447">
    <property type="entry name" value="PAS_3"/>
    <property type="match status" value="2"/>
</dbReference>
<keyword evidence="12" id="KW-0614">Plasmid</keyword>
<dbReference type="CDD" id="cd17546">
    <property type="entry name" value="REC_hyHK_CKI1_RcsC-like"/>
    <property type="match status" value="1"/>
</dbReference>
<dbReference type="SUPFAM" id="SSF55781">
    <property type="entry name" value="GAF domain-like"/>
    <property type="match status" value="1"/>
</dbReference>
<organism evidence="12 13">
    <name type="scientific">Catenovulum adriaticum</name>
    <dbReference type="NCBI Taxonomy" id="2984846"/>
    <lineage>
        <taxon>Bacteria</taxon>
        <taxon>Pseudomonadati</taxon>
        <taxon>Pseudomonadota</taxon>
        <taxon>Gammaproteobacteria</taxon>
        <taxon>Alteromonadales</taxon>
        <taxon>Alteromonadaceae</taxon>
        <taxon>Catenovulum</taxon>
    </lineage>
</organism>
<dbReference type="InterPro" id="IPR001610">
    <property type="entry name" value="PAC"/>
</dbReference>
<dbReference type="InterPro" id="IPR036097">
    <property type="entry name" value="HisK_dim/P_sf"/>
</dbReference>
<dbReference type="SMART" id="SM00448">
    <property type="entry name" value="REC"/>
    <property type="match status" value="1"/>
</dbReference>
<dbReference type="SMART" id="SM00387">
    <property type="entry name" value="HATPase_c"/>
    <property type="match status" value="1"/>
</dbReference>
<feature type="domain" description="PAC" evidence="11">
    <location>
        <begin position="368"/>
        <end position="421"/>
    </location>
</feature>
<evidence type="ECO:0000313" key="12">
    <source>
        <dbReference type="EMBL" id="WAJ72059.1"/>
    </source>
</evidence>
<dbReference type="InterPro" id="IPR005467">
    <property type="entry name" value="His_kinase_dom"/>
</dbReference>
<dbReference type="InterPro" id="IPR000700">
    <property type="entry name" value="PAS-assoc_C"/>
</dbReference>
<evidence type="ECO:0000259" key="11">
    <source>
        <dbReference type="PROSITE" id="PS50113"/>
    </source>
</evidence>
<dbReference type="SUPFAM" id="SSF52172">
    <property type="entry name" value="CheY-like"/>
    <property type="match status" value="1"/>
</dbReference>
<feature type="modified residue" description="4-aspartylphosphate" evidence="7">
    <location>
        <position position="1259"/>
    </location>
</feature>
<dbReference type="Pfam" id="PF00512">
    <property type="entry name" value="HisKA"/>
    <property type="match status" value="1"/>
</dbReference>
<dbReference type="Gene3D" id="3.30.565.10">
    <property type="entry name" value="Histidine kinase-like ATPase, C-terminal domain"/>
    <property type="match status" value="1"/>
</dbReference>
<keyword evidence="13" id="KW-1185">Reference proteome</keyword>
<dbReference type="Pfam" id="PF13426">
    <property type="entry name" value="PAS_9"/>
    <property type="match status" value="3"/>
</dbReference>
<dbReference type="SMART" id="SM00065">
    <property type="entry name" value="GAF"/>
    <property type="match status" value="1"/>
</dbReference>
<feature type="domain" description="PAC" evidence="11">
    <location>
        <begin position="638"/>
        <end position="689"/>
    </location>
</feature>
<dbReference type="InterPro" id="IPR013655">
    <property type="entry name" value="PAS_fold_3"/>
</dbReference>
<dbReference type="SUPFAM" id="SSF55874">
    <property type="entry name" value="ATPase domain of HSP90 chaperone/DNA topoisomerase II/histidine kinase"/>
    <property type="match status" value="1"/>
</dbReference>
<evidence type="ECO:0000256" key="3">
    <source>
        <dbReference type="ARBA" id="ARBA00022553"/>
    </source>
</evidence>
<dbReference type="EC" id="2.7.13.3" evidence="2"/>
<keyword evidence="6" id="KW-0902">Two-component regulatory system</keyword>
<dbReference type="SMART" id="SM00388">
    <property type="entry name" value="HisKA"/>
    <property type="match status" value="1"/>
</dbReference>
<evidence type="ECO:0000313" key="13">
    <source>
        <dbReference type="Proteomes" id="UP001163726"/>
    </source>
</evidence>
<dbReference type="Pfam" id="PF01590">
    <property type="entry name" value="GAF"/>
    <property type="match status" value="1"/>
</dbReference>
<comment type="catalytic activity">
    <reaction evidence="1">
        <text>ATP + protein L-histidine = ADP + protein N-phospho-L-histidine.</text>
        <dbReference type="EC" id="2.7.13.3"/>
    </reaction>
</comment>
<dbReference type="SMART" id="SM00091">
    <property type="entry name" value="PAS"/>
    <property type="match status" value="5"/>
</dbReference>
<dbReference type="InterPro" id="IPR004358">
    <property type="entry name" value="Sig_transdc_His_kin-like_C"/>
</dbReference>
<protein>
    <recommendedName>
        <fullName evidence="2">histidine kinase</fullName>
        <ecNumber evidence="2">2.7.13.3</ecNumber>
    </recommendedName>
</protein>
<evidence type="ECO:0000256" key="4">
    <source>
        <dbReference type="ARBA" id="ARBA00022679"/>
    </source>
</evidence>
<dbReference type="InterPro" id="IPR003594">
    <property type="entry name" value="HATPase_dom"/>
</dbReference>
<dbReference type="Gene3D" id="3.40.50.2300">
    <property type="match status" value="1"/>
</dbReference>
<feature type="domain" description="PAS" evidence="10">
    <location>
        <begin position="422"/>
        <end position="476"/>
    </location>
</feature>
<dbReference type="Pfam" id="PF02518">
    <property type="entry name" value="HATPase_c"/>
    <property type="match status" value="1"/>
</dbReference>
<reference evidence="12" key="1">
    <citation type="submission" date="2022-10" db="EMBL/GenBank/DDBJ databases">
        <title>Catenovulum adriacola sp. nov. isolated in the Harbour of Susak.</title>
        <authorList>
            <person name="Schoch T."/>
            <person name="Reich S.J."/>
            <person name="Stoeferle S."/>
            <person name="Flaiz M."/>
            <person name="Kazda M."/>
            <person name="Riedel C.U."/>
            <person name="Duerre P."/>
        </authorList>
    </citation>
    <scope>NUCLEOTIDE SEQUENCE</scope>
    <source>
        <strain evidence="12">TS8</strain>
        <plasmid evidence="12">pCadTS8_2</plasmid>
    </source>
</reference>
<dbReference type="PROSITE" id="PS50110">
    <property type="entry name" value="RESPONSE_REGULATORY"/>
    <property type="match status" value="1"/>
</dbReference>
<dbReference type="SUPFAM" id="SSF47384">
    <property type="entry name" value="Homodimeric domain of signal transducing histidine kinase"/>
    <property type="match status" value="1"/>
</dbReference>
<feature type="domain" description="PAC" evidence="11">
    <location>
        <begin position="511"/>
        <end position="563"/>
    </location>
</feature>
<dbReference type="RefSeq" id="WP_268076776.1">
    <property type="nucleotide sequence ID" value="NZ_CP109967.1"/>
</dbReference>
<dbReference type="Pfam" id="PF00072">
    <property type="entry name" value="Response_reg"/>
    <property type="match status" value="1"/>
</dbReference>
<dbReference type="CDD" id="cd00130">
    <property type="entry name" value="PAS"/>
    <property type="match status" value="4"/>
</dbReference>
<evidence type="ECO:0000259" key="9">
    <source>
        <dbReference type="PROSITE" id="PS50110"/>
    </source>
</evidence>
<gene>
    <name evidence="12" type="ORF">OLW01_17410</name>
</gene>
<dbReference type="CDD" id="cd16922">
    <property type="entry name" value="HATPase_EvgS-ArcB-TorS-like"/>
    <property type="match status" value="1"/>
</dbReference>
<dbReference type="Proteomes" id="UP001163726">
    <property type="component" value="Plasmid pCadTS8_2"/>
</dbReference>
<dbReference type="Gene3D" id="1.10.287.130">
    <property type="match status" value="1"/>
</dbReference>
<dbReference type="PROSITE" id="PS50112">
    <property type="entry name" value="PAS"/>
    <property type="match status" value="1"/>
</dbReference>
<dbReference type="InterPro" id="IPR029016">
    <property type="entry name" value="GAF-like_dom_sf"/>
</dbReference>
<proteinExistence type="predicted"/>
<sequence>MQIPPIPDNEIQRLDALYSTQLLDSLPEERFDRITRLVQQCFDVPIALISLVDMDRQWFKSKQGLNACETPREISFCGHAIAQQDIFEIPNALTDERFSDNPLVTNAPAIRFYAGIPLIVNQESIGTLCIIDDKPKKLTSQQKSQLYDFAHCITEEINARNALKLSQELIEHRGRLNNILQAIPDCILAIDRAGFILDSNESFNQRFEIQNTTGQHISLVIPLEISNQIIDLAEQVLKNKPVQPINWQYTNKQHSHYDLELQVNQITASEILLIMRDVTDFVQSQQSLTVQKQRLQDIISGTKVGTWEWNVKTSQIIVNELWVEQLGYQLNELEPITFETCRKLIHPDDFANVEFLLNQCFNRQREFYDCEIRMQHKKGHWVWLHDRGKVVSWNHDNTAKLMSGTHTDISENKQNLHELEQSNAWRRAIVDSAHSSIISTDISGIIKSFSKGAENMLGYTQDEIINKQTPAILHDFDEIVSRSQDLTKELGYPIKAGFDTFVAKARLGAVDENEWTYISKEGRRIPVYLSVTQVLNRDGKATGYLGIARDISQQKQTQQALLESETRLRSLFELSPIGIALNDFKTGQFLDVNQSLLTSAGYKKADFFKLSYWDITPVEYKDDEERLLLQLAQTGQYGPYEKEYINQSGKRYPVLLKGILIKDSSGRELIWSMVEDISERKQQQEVTKNLTSRLTIATDAANVGIWELDLIKNELVWDSTMHQLYEIDPTQFSATFDTWQQALHPDDRSDSILNVDKAIKGLQKFDTLFRIICPGNNIKWIKAAADVQYNKQGEAIRLIGTNWDVTERILNEKKLLKAKDDAEVAAKAKSEFLANMSHEIRTPMNGVLGMLDIVLKSHTLKPQQQQQIEIAHYSATSLLGIINDILDFSKIEAGKLDLEQTEFSLLDIFSQVTESMVNMASKKSLNLVLDVSQMPADVVIGDPARLKQILYNLIGNAIKFTDKGEVRISTTITKPSLQQYPNSNNTTYVLSCAITDTGIGIPTDKLNLLFEAFTQADSSTTRHYGGTGLGLTIVQKLCKLMNGHIQVNSRVDQGSTFEFSVLLEDAGKTYPTPWTGIKTAIISNNQSFATTLNNQLIKFGAETSLLKLTEIEPNSALQYDYLFIDQHQLKQLSASIIDTAKHKTEMVICLTELSEPNNLKNVSQFTEFAKLTAPITPNQLLQLRPQKSLLDKELSAKKVQNTQLKGNVLLAEDNEINQLVVQEILSKLGLQSVSVVNGNHVIEQLKSIHSAKFDLILMDCQMPELDGYQATMAIRQGEAGKHYQKIPIVALTAHAMKGDREKCIAAGMNEYITKPIEKTDLIEKLSYFLSDSV</sequence>
<keyword evidence="3 7" id="KW-0597">Phosphoprotein</keyword>
<keyword evidence="5" id="KW-0418">Kinase</keyword>
<evidence type="ECO:0000256" key="2">
    <source>
        <dbReference type="ARBA" id="ARBA00012438"/>
    </source>
</evidence>
<dbReference type="InterPro" id="IPR011006">
    <property type="entry name" value="CheY-like_superfamily"/>
</dbReference>
<dbReference type="InterPro" id="IPR035965">
    <property type="entry name" value="PAS-like_dom_sf"/>
</dbReference>
<accession>A0ABY7AR98</accession>